<feature type="region of interest" description="Disordered" evidence="1">
    <location>
        <begin position="48"/>
        <end position="86"/>
    </location>
</feature>
<dbReference type="AlphaFoldDB" id="A0A8H9N218"/>
<name>A0A8H9N218_VIBVL</name>
<accession>A0A8H9N218</accession>
<gene>
    <name evidence="2" type="ORF">I7730_16400</name>
</gene>
<dbReference type="Proteomes" id="UP000863257">
    <property type="component" value="Unassembled WGS sequence"/>
</dbReference>
<reference evidence="2" key="2">
    <citation type="submission" date="2019-01" db="EMBL/GenBank/DDBJ databases">
        <authorList>
            <consortium name="NCBI Pathogen Detection Project"/>
        </authorList>
    </citation>
    <scope>NUCLEOTIDE SEQUENCE</scope>
    <source>
        <strain evidence="2">BCW_3452</strain>
    </source>
</reference>
<sequence length="592" mass="65064">MSKDDNQTDVDLLEVPIEDSDELTDISMDELVDLDLSDDSAEDELFGVSESGSDLESMNMSDDLSSTSLEVSYEESEGDESSELADLDSDLSEIGALEDFEVGIEANSEDSGVDELDELSDVFESDHSLSLEEDTHDDFDELSANLTVEETEQDVSIESDFLDDEMQFSDSDFEDPTERAELWDGEAAVEEEGPHMRSEEDYNFKDFEEESELDPELVEDDLAEIDDSNFALSEMVASAPEPKLKKNLESEALRQEEENNPEKIMQVNSIPDAPKKAGGSSMLPSILASLTTAFICLGGGFAGYKVFLEDQIISKQSLNAEMIAMKSKIEGSVDRKIVAVKQQEGTFVDSELFAKKFAELEAQIGSIVGLSDNDQKAIALVGELRNDFGDIKREQRDLGASLKRLSQMSIKAQGDDSGLSNEQLSKAIFAVLKKHDEYVASNAAELQSIMTMIDESGMESSKEISEFKQVVLEQLQVASEARDRMDRQTKALGSEVNLMKASRGPEATNAEQTIGDALGINVNKGSTPHKTYKFRGIMNGQLLVDVPVKGRRHGKIEPFSVGDFLDGYGEILSINKVGNKVMTESGLVRFSE</sequence>
<comment type="caution">
    <text evidence="2">The sequence shown here is derived from an EMBL/GenBank/DDBJ whole genome shotgun (WGS) entry which is preliminary data.</text>
</comment>
<organism evidence="2 3">
    <name type="scientific">Vibrio vulnificus</name>
    <dbReference type="NCBI Taxonomy" id="672"/>
    <lineage>
        <taxon>Bacteria</taxon>
        <taxon>Pseudomonadati</taxon>
        <taxon>Pseudomonadota</taxon>
        <taxon>Gammaproteobacteria</taxon>
        <taxon>Vibrionales</taxon>
        <taxon>Vibrionaceae</taxon>
        <taxon>Vibrio</taxon>
    </lineage>
</organism>
<feature type="compositionally biased region" description="Acidic residues" evidence="1">
    <location>
        <begin position="7"/>
        <end position="24"/>
    </location>
</feature>
<evidence type="ECO:0000313" key="3">
    <source>
        <dbReference type="Proteomes" id="UP000863257"/>
    </source>
</evidence>
<protein>
    <submittedName>
        <fullName evidence="2">Uncharacterized protein</fullName>
    </submittedName>
</protein>
<feature type="compositionally biased region" description="Polar residues" evidence="1">
    <location>
        <begin position="50"/>
        <end position="68"/>
    </location>
</feature>
<feature type="region of interest" description="Disordered" evidence="1">
    <location>
        <begin position="1"/>
        <end position="24"/>
    </location>
</feature>
<proteinExistence type="predicted"/>
<evidence type="ECO:0000313" key="2">
    <source>
        <dbReference type="EMBL" id="HAS8541366.1"/>
    </source>
</evidence>
<dbReference type="EMBL" id="DACRBY010000020">
    <property type="protein sequence ID" value="HAS8541366.1"/>
    <property type="molecule type" value="Genomic_DNA"/>
</dbReference>
<evidence type="ECO:0000256" key="1">
    <source>
        <dbReference type="SAM" id="MobiDB-lite"/>
    </source>
</evidence>
<feature type="compositionally biased region" description="Acidic residues" evidence="1">
    <location>
        <begin position="72"/>
        <end position="86"/>
    </location>
</feature>
<reference evidence="2" key="1">
    <citation type="journal article" date="2018" name="Genome Biol.">
        <title>SKESA: strategic k-mer extension for scrupulous assemblies.</title>
        <authorList>
            <person name="Souvorov A."/>
            <person name="Agarwala R."/>
            <person name="Lipman D.J."/>
        </authorList>
    </citation>
    <scope>NUCLEOTIDE SEQUENCE</scope>
    <source>
        <strain evidence="2">BCW_3452</strain>
    </source>
</reference>